<dbReference type="GO" id="GO:0003924">
    <property type="term" value="F:GTPase activity"/>
    <property type="evidence" value="ECO:0007669"/>
    <property type="project" value="InterPro"/>
</dbReference>
<dbReference type="GO" id="GO:0005525">
    <property type="term" value="F:GTP binding"/>
    <property type="evidence" value="ECO:0007669"/>
    <property type="project" value="InterPro"/>
</dbReference>
<accession>A0A0G0S9R1</accession>
<gene>
    <name evidence="2" type="ORF">UT63_C0068G0015</name>
</gene>
<reference evidence="2 3" key="1">
    <citation type="journal article" date="2015" name="Nature">
        <title>rRNA introns, odd ribosomes, and small enigmatic genomes across a large radiation of phyla.</title>
        <authorList>
            <person name="Brown C.T."/>
            <person name="Hug L.A."/>
            <person name="Thomas B.C."/>
            <person name="Sharon I."/>
            <person name="Castelle C.J."/>
            <person name="Singh A."/>
            <person name="Wilkins M.J."/>
            <person name="Williams K.H."/>
            <person name="Banfield J.F."/>
        </authorList>
    </citation>
    <scope>NUCLEOTIDE SEQUENCE [LARGE SCALE GENOMIC DNA]</scope>
</reference>
<evidence type="ECO:0000313" key="2">
    <source>
        <dbReference type="EMBL" id="KKR31505.1"/>
    </source>
</evidence>
<dbReference type="SUPFAM" id="SSF52540">
    <property type="entry name" value="P-loop containing nucleoside triphosphate hydrolases"/>
    <property type="match status" value="1"/>
</dbReference>
<evidence type="ECO:0000259" key="1">
    <source>
        <dbReference type="Pfam" id="PF00009"/>
    </source>
</evidence>
<dbReference type="Pfam" id="PF00009">
    <property type="entry name" value="GTP_EFTU"/>
    <property type="match status" value="1"/>
</dbReference>
<dbReference type="Proteomes" id="UP000034539">
    <property type="component" value="Unassembled WGS sequence"/>
</dbReference>
<dbReference type="Gene3D" id="3.40.50.300">
    <property type="entry name" value="P-loop containing nucleotide triphosphate hydrolases"/>
    <property type="match status" value="1"/>
</dbReference>
<dbReference type="AlphaFoldDB" id="A0A0G0S9R1"/>
<dbReference type="EMBL" id="LBXN01000068">
    <property type="protein sequence ID" value="KKR31505.1"/>
    <property type="molecule type" value="Genomic_DNA"/>
</dbReference>
<dbReference type="InterPro" id="IPR000795">
    <property type="entry name" value="T_Tr_GTP-bd_dom"/>
</dbReference>
<sequence length="93" mass="10985">MYSEVKERIAILVIDAKVGITDFDADMIKTLNEYHVNHIIVANKIDNLKMGEKDRQLKDIQEQYPASEIIPNSSMKRKHEDKLMRRIEFYLPH</sequence>
<name>A0A0G0S9R1_9BACT</name>
<dbReference type="InterPro" id="IPR027417">
    <property type="entry name" value="P-loop_NTPase"/>
</dbReference>
<evidence type="ECO:0000313" key="3">
    <source>
        <dbReference type="Proteomes" id="UP000034539"/>
    </source>
</evidence>
<dbReference type="PATRIC" id="fig|1618450.3.peg.1251"/>
<proteinExistence type="predicted"/>
<organism evidence="2 3">
    <name type="scientific">Candidatus Gottesmanbacteria bacterium GW2011_GWC2_39_8</name>
    <dbReference type="NCBI Taxonomy" id="1618450"/>
    <lineage>
        <taxon>Bacteria</taxon>
        <taxon>Candidatus Gottesmaniibacteriota</taxon>
    </lineage>
</organism>
<comment type="caution">
    <text evidence="2">The sequence shown here is derived from an EMBL/GenBank/DDBJ whole genome shotgun (WGS) entry which is preliminary data.</text>
</comment>
<protein>
    <submittedName>
        <fullName evidence="2">GTP-binding protein Era</fullName>
    </submittedName>
</protein>
<feature type="domain" description="Tr-type G" evidence="1">
    <location>
        <begin position="9"/>
        <end position="92"/>
    </location>
</feature>